<dbReference type="SUPFAM" id="SSF56935">
    <property type="entry name" value="Porins"/>
    <property type="match status" value="1"/>
</dbReference>
<evidence type="ECO:0000256" key="1">
    <source>
        <dbReference type="SAM" id="MobiDB-lite"/>
    </source>
</evidence>
<proteinExistence type="predicted"/>
<sequence>MRKNIILVLLLIYSAAQWAQQRNQNETENGQTLDERSIRNSSGSSKDKKKKPPITAYKIVSVQNDTTFVDTTLTLQKDYQFNYLRRDDFELLPINNVGQTYNSLAKREERDHLLPLFGARARHFNFMEADDINYYQVPTPLTELYFKTTFEQGQQLDAFFTVNTSPRLNLSIAYKGVRSLGKYQHALTSTGNFRSTLSYITKNERYQIKTHFVSQDLLNEENGGLSPEGIDQYLAQGQFVGEEAEFADRASITVNFENAESILLGKRFYLNHQFEILKRTDSSGTGLAIGHIMDLTDKSFQFDQAAIAPRNIFGEAYQSGALSDKVALEDFSNQVFLEFDNKWLGNLRVIGGSSNYNYGYNSILRQVDSEGNPVNITNRIKGDVFSVGGQYANNYKGFELFADGMTLVSGDFDGHYVNAGAGYQLNEKYGLQAKISSNSVAPNYNFLLYQNDYVNYNWQNDFENTETQKISLNLKAKNIANIEASYSTIKNFTYFAKDADSITVPLQAADNIDVLKVKLTNAFKFGKIGLENTVMYQSVQGGDQIYNVPEIITRNSLFYEDHWFKNNALFLQTGITFKYFSAYNGDAYDPVLSEFYSQNDQEIGGFPQIDLFFNAKVRQTRIFFKVENFSEAFSQNNEFSAPGYAYRDAVIRFGLVWNFFL</sequence>
<dbReference type="RefSeq" id="WP_073318709.1">
    <property type="nucleotide sequence ID" value="NZ_FQYP01000008.1"/>
</dbReference>
<dbReference type="STRING" id="570521.SAMN04488508_1082"/>
<evidence type="ECO:0000256" key="2">
    <source>
        <dbReference type="SAM" id="SignalP"/>
    </source>
</evidence>
<gene>
    <name evidence="3" type="ORF">SAMN04488508_1082</name>
</gene>
<keyword evidence="4" id="KW-1185">Reference proteome</keyword>
<protein>
    <submittedName>
        <fullName evidence="3">Putative porin</fullName>
    </submittedName>
</protein>
<feature type="region of interest" description="Disordered" evidence="1">
    <location>
        <begin position="24"/>
        <end position="51"/>
    </location>
</feature>
<dbReference type="EMBL" id="FQYP01000008">
    <property type="protein sequence ID" value="SHJ36469.1"/>
    <property type="molecule type" value="Genomic_DNA"/>
</dbReference>
<reference evidence="4" key="1">
    <citation type="submission" date="2016-11" db="EMBL/GenBank/DDBJ databases">
        <authorList>
            <person name="Varghese N."/>
            <person name="Submissions S."/>
        </authorList>
    </citation>
    <scope>NUCLEOTIDE SEQUENCE [LARGE SCALE GENOMIC DNA]</scope>
    <source>
        <strain evidence="4">DSM 22623</strain>
    </source>
</reference>
<dbReference type="Proteomes" id="UP000184432">
    <property type="component" value="Unassembled WGS sequence"/>
</dbReference>
<evidence type="ECO:0000313" key="3">
    <source>
        <dbReference type="EMBL" id="SHJ36469.1"/>
    </source>
</evidence>
<organism evidence="3 4">
    <name type="scientific">Aquimarina spongiae</name>
    <dbReference type="NCBI Taxonomy" id="570521"/>
    <lineage>
        <taxon>Bacteria</taxon>
        <taxon>Pseudomonadati</taxon>
        <taxon>Bacteroidota</taxon>
        <taxon>Flavobacteriia</taxon>
        <taxon>Flavobacteriales</taxon>
        <taxon>Flavobacteriaceae</taxon>
        <taxon>Aquimarina</taxon>
    </lineage>
</organism>
<dbReference type="AlphaFoldDB" id="A0A1M6IQ43"/>
<feature type="chain" id="PRO_5012951839" evidence="2">
    <location>
        <begin position="20"/>
        <end position="661"/>
    </location>
</feature>
<feature type="signal peptide" evidence="2">
    <location>
        <begin position="1"/>
        <end position="19"/>
    </location>
</feature>
<evidence type="ECO:0000313" key="4">
    <source>
        <dbReference type="Proteomes" id="UP000184432"/>
    </source>
</evidence>
<dbReference type="InterPro" id="IPR025631">
    <property type="entry name" value="Porin_10"/>
</dbReference>
<dbReference type="OrthoDB" id="9812454at2"/>
<accession>A0A1M6IQ43</accession>
<name>A0A1M6IQ43_9FLAO</name>
<keyword evidence="2" id="KW-0732">Signal</keyword>
<dbReference type="Pfam" id="PF14121">
    <property type="entry name" value="Porin_10"/>
    <property type="match status" value="1"/>
</dbReference>